<dbReference type="GeneID" id="102746641"/>
<protein>
    <submittedName>
        <fullName evidence="5">SH2 domain-containing protein 1B</fullName>
    </submittedName>
</protein>
<keyword evidence="1" id="KW-0391">Immunity</keyword>
<dbReference type="CTD" id="117157"/>
<dbReference type="RefSeq" id="XP_006748821.1">
    <property type="nucleotide sequence ID" value="XM_006748758.2"/>
</dbReference>
<dbReference type="STRING" id="9713.A0A2U3YYL2"/>
<dbReference type="Gene3D" id="3.30.505.10">
    <property type="entry name" value="SH2 domain"/>
    <property type="match status" value="1"/>
</dbReference>
<evidence type="ECO:0000256" key="3">
    <source>
        <dbReference type="ARBA" id="ARBA00023130"/>
    </source>
</evidence>
<keyword evidence="1" id="KW-0399">Innate immunity</keyword>
<dbReference type="InterPro" id="IPR036860">
    <property type="entry name" value="SH2_dom_sf"/>
</dbReference>
<dbReference type="KEGG" id="lww:102746641"/>
<accession>A0A2U3YYL2</accession>
<dbReference type="GO" id="GO:0050776">
    <property type="term" value="P:regulation of immune response"/>
    <property type="evidence" value="ECO:0007669"/>
    <property type="project" value="TreeGrafter"/>
</dbReference>
<dbReference type="SUPFAM" id="SSF55550">
    <property type="entry name" value="SH2 domain"/>
    <property type="match status" value="1"/>
</dbReference>
<evidence type="ECO:0000313" key="4">
    <source>
        <dbReference type="Proteomes" id="UP000245341"/>
    </source>
</evidence>
<dbReference type="PANTHER" id="PTHR46051">
    <property type="entry name" value="SH2 DOMAIN-CONTAINING PROTEIN"/>
    <property type="match status" value="1"/>
</dbReference>
<evidence type="ECO:0000256" key="2">
    <source>
        <dbReference type="ARBA" id="ARBA00022999"/>
    </source>
</evidence>
<dbReference type="GO" id="GO:0002250">
    <property type="term" value="P:adaptive immune response"/>
    <property type="evidence" value="ECO:0007669"/>
    <property type="project" value="UniProtKB-KW"/>
</dbReference>
<gene>
    <name evidence="5" type="primary">SH2D1B</name>
</gene>
<evidence type="ECO:0000313" key="5">
    <source>
        <dbReference type="RefSeq" id="XP_006748821.1"/>
    </source>
</evidence>
<dbReference type="GO" id="GO:0009966">
    <property type="term" value="P:regulation of signal transduction"/>
    <property type="evidence" value="ECO:0007669"/>
    <property type="project" value="TreeGrafter"/>
</dbReference>
<dbReference type="OrthoDB" id="10053436at2759"/>
<keyword evidence="4" id="KW-1185">Reference proteome</keyword>
<keyword evidence="2" id="KW-0727">SH2 domain</keyword>
<keyword evidence="3" id="KW-1064">Adaptive immunity</keyword>
<evidence type="ECO:0000256" key="1">
    <source>
        <dbReference type="ARBA" id="ARBA00022588"/>
    </source>
</evidence>
<dbReference type="GO" id="GO:0045087">
    <property type="term" value="P:innate immune response"/>
    <property type="evidence" value="ECO:0007669"/>
    <property type="project" value="UniProtKB-KW"/>
</dbReference>
<dbReference type="Proteomes" id="UP000245341">
    <property type="component" value="Unplaced"/>
</dbReference>
<dbReference type="AlphaFoldDB" id="A0A2U3YYL2"/>
<name>A0A2U3YYL2_LEPWE</name>
<proteinExistence type="predicted"/>
<reference evidence="5" key="1">
    <citation type="submission" date="2025-08" db="UniProtKB">
        <authorList>
            <consortium name="RefSeq"/>
        </authorList>
    </citation>
    <scope>IDENTIFICATION</scope>
    <source>
        <tissue evidence="5">Liver</tissue>
    </source>
</reference>
<organism evidence="4 5">
    <name type="scientific">Leptonychotes weddellii</name>
    <name type="common">Weddell seal</name>
    <name type="synonym">Otaria weddellii</name>
    <dbReference type="NCBI Taxonomy" id="9713"/>
    <lineage>
        <taxon>Eukaryota</taxon>
        <taxon>Metazoa</taxon>
        <taxon>Chordata</taxon>
        <taxon>Craniata</taxon>
        <taxon>Vertebrata</taxon>
        <taxon>Euteleostomi</taxon>
        <taxon>Mammalia</taxon>
        <taxon>Eutheria</taxon>
        <taxon>Laurasiatheria</taxon>
        <taxon>Carnivora</taxon>
        <taxon>Caniformia</taxon>
        <taxon>Pinnipedia</taxon>
        <taxon>Phocidae</taxon>
        <taxon>Monachinae</taxon>
        <taxon>Lobodontini</taxon>
        <taxon>Leptonychotes</taxon>
    </lineage>
</organism>
<dbReference type="PANTHER" id="PTHR46051:SF1">
    <property type="entry name" value="INOSITOL POLYPHOSPHATE-RELATED PHOSPHATASE DOMAIN-CONTAINING PROTEIN"/>
    <property type="match status" value="1"/>
</dbReference>
<sequence length="108" mass="12709">MISFFWGPKIAKGIVQKIERFKNFVYTYRIFKERHGFYNIQTVEGAPKQIFSNLKELISTFEKPNQGLVVHLGHPIKQASFCPRWRRSQIKLDGIYENSNSDYVEVLP</sequence>